<name>A0A0E9PHL2_ANGAN</name>
<dbReference type="AlphaFoldDB" id="A0A0E9PHL2"/>
<accession>A0A0E9PHL2</accession>
<reference evidence="1" key="1">
    <citation type="submission" date="2014-11" db="EMBL/GenBank/DDBJ databases">
        <authorList>
            <person name="Amaro Gonzalez C."/>
        </authorList>
    </citation>
    <scope>NUCLEOTIDE SEQUENCE</scope>
</reference>
<reference evidence="1" key="2">
    <citation type="journal article" date="2015" name="Fish Shellfish Immunol.">
        <title>Early steps in the European eel (Anguilla anguilla)-Vibrio vulnificus interaction in the gills: Role of the RtxA13 toxin.</title>
        <authorList>
            <person name="Callol A."/>
            <person name="Pajuelo D."/>
            <person name="Ebbesson L."/>
            <person name="Teles M."/>
            <person name="MacKenzie S."/>
            <person name="Amaro C."/>
        </authorList>
    </citation>
    <scope>NUCLEOTIDE SEQUENCE</scope>
</reference>
<organism evidence="1">
    <name type="scientific">Anguilla anguilla</name>
    <name type="common">European freshwater eel</name>
    <name type="synonym">Muraena anguilla</name>
    <dbReference type="NCBI Taxonomy" id="7936"/>
    <lineage>
        <taxon>Eukaryota</taxon>
        <taxon>Metazoa</taxon>
        <taxon>Chordata</taxon>
        <taxon>Craniata</taxon>
        <taxon>Vertebrata</taxon>
        <taxon>Euteleostomi</taxon>
        <taxon>Actinopterygii</taxon>
        <taxon>Neopterygii</taxon>
        <taxon>Teleostei</taxon>
        <taxon>Anguilliformes</taxon>
        <taxon>Anguillidae</taxon>
        <taxon>Anguilla</taxon>
    </lineage>
</organism>
<dbReference type="EMBL" id="GBXM01105002">
    <property type="protein sequence ID" value="JAH03575.1"/>
    <property type="molecule type" value="Transcribed_RNA"/>
</dbReference>
<protein>
    <submittedName>
        <fullName evidence="1">Uncharacterized protein</fullName>
    </submittedName>
</protein>
<sequence>MGQRSGFRGRRPEVGPPGWCEVCDSPIFRVE</sequence>
<proteinExistence type="predicted"/>
<evidence type="ECO:0000313" key="1">
    <source>
        <dbReference type="EMBL" id="JAH03575.1"/>
    </source>
</evidence>